<reference evidence="2" key="1">
    <citation type="submission" date="2021-01" db="EMBL/GenBank/DDBJ databases">
        <title>Modified the classification status of verrucomicrobia.</title>
        <authorList>
            <person name="Feng X."/>
        </authorList>
    </citation>
    <scope>NUCLEOTIDE SEQUENCE</scope>
    <source>
        <strain evidence="2">KCTC 22041</strain>
    </source>
</reference>
<keyword evidence="1" id="KW-1133">Transmembrane helix</keyword>
<evidence type="ECO:0008006" key="4">
    <source>
        <dbReference type="Google" id="ProtNLM"/>
    </source>
</evidence>
<dbReference type="RefSeq" id="WP_200266454.1">
    <property type="nucleotide sequence ID" value="NZ_JAENIJ010000001.1"/>
</dbReference>
<dbReference type="PROSITE" id="PS00409">
    <property type="entry name" value="PROKAR_NTER_METHYL"/>
    <property type="match status" value="1"/>
</dbReference>
<keyword evidence="3" id="KW-1185">Reference proteome</keyword>
<dbReference type="InterPro" id="IPR012902">
    <property type="entry name" value="N_methyl_site"/>
</dbReference>
<evidence type="ECO:0000313" key="2">
    <source>
        <dbReference type="EMBL" id="MBK1880850.1"/>
    </source>
</evidence>
<protein>
    <recommendedName>
        <fullName evidence="4">Prepilin-type N-terminal cleavage/methylation domain-containing protein</fullName>
    </recommendedName>
</protein>
<name>A0A934VU82_9BACT</name>
<sequence length="187" mass="20680">MKIQRGHHQRGFTLIELALAMGLGITVGAMLLAVVNQQVSFLTIYRAQGFLIDEAPMMNMYFSRVMAKADQVELKYLKDNGLTEDPNSGSKDANALLMHFRQPDGTWTSSVLGYNEETLELAYFTTTDTGNNPVWTKQWTVAKLTSGENVGVVFEIEDGVVEMALTGPAGEEISYYSYPSYSGDISE</sequence>
<comment type="caution">
    <text evidence="2">The sequence shown here is derived from an EMBL/GenBank/DDBJ whole genome shotgun (WGS) entry which is preliminary data.</text>
</comment>
<evidence type="ECO:0000313" key="3">
    <source>
        <dbReference type="Proteomes" id="UP000603141"/>
    </source>
</evidence>
<keyword evidence="1" id="KW-0472">Membrane</keyword>
<gene>
    <name evidence="2" type="ORF">JIN85_00405</name>
</gene>
<dbReference type="AlphaFoldDB" id="A0A934VU82"/>
<feature type="transmembrane region" description="Helical" evidence="1">
    <location>
        <begin position="12"/>
        <end position="35"/>
    </location>
</feature>
<dbReference type="Proteomes" id="UP000603141">
    <property type="component" value="Unassembled WGS sequence"/>
</dbReference>
<organism evidence="2 3">
    <name type="scientific">Luteolibacter pohnpeiensis</name>
    <dbReference type="NCBI Taxonomy" id="454153"/>
    <lineage>
        <taxon>Bacteria</taxon>
        <taxon>Pseudomonadati</taxon>
        <taxon>Verrucomicrobiota</taxon>
        <taxon>Verrucomicrobiia</taxon>
        <taxon>Verrucomicrobiales</taxon>
        <taxon>Verrucomicrobiaceae</taxon>
        <taxon>Luteolibacter</taxon>
    </lineage>
</organism>
<keyword evidence="1" id="KW-0812">Transmembrane</keyword>
<dbReference type="EMBL" id="JAENIJ010000001">
    <property type="protein sequence ID" value="MBK1880850.1"/>
    <property type="molecule type" value="Genomic_DNA"/>
</dbReference>
<accession>A0A934VU82</accession>
<proteinExistence type="predicted"/>
<evidence type="ECO:0000256" key="1">
    <source>
        <dbReference type="SAM" id="Phobius"/>
    </source>
</evidence>